<evidence type="ECO:0000256" key="1">
    <source>
        <dbReference type="SAM" id="MobiDB-lite"/>
    </source>
</evidence>
<comment type="caution">
    <text evidence="2">The sequence shown here is derived from an EMBL/GenBank/DDBJ whole genome shotgun (WGS) entry which is preliminary data.</text>
</comment>
<feature type="compositionally biased region" description="Polar residues" evidence="1">
    <location>
        <begin position="196"/>
        <end position="205"/>
    </location>
</feature>
<feature type="region of interest" description="Disordered" evidence="1">
    <location>
        <begin position="178"/>
        <end position="230"/>
    </location>
</feature>
<dbReference type="InterPro" id="IPR038291">
    <property type="entry name" value="SAP30_C_sf"/>
</dbReference>
<dbReference type="Gene3D" id="3.40.1800.30">
    <property type="match status" value="1"/>
</dbReference>
<evidence type="ECO:0000313" key="2">
    <source>
        <dbReference type="EMBL" id="PAV86724.1"/>
    </source>
</evidence>
<proteinExistence type="predicted"/>
<keyword evidence="3" id="KW-1185">Reference proteome</keyword>
<organism evidence="2 3">
    <name type="scientific">Diploscapter pachys</name>
    <dbReference type="NCBI Taxonomy" id="2018661"/>
    <lineage>
        <taxon>Eukaryota</taxon>
        <taxon>Metazoa</taxon>
        <taxon>Ecdysozoa</taxon>
        <taxon>Nematoda</taxon>
        <taxon>Chromadorea</taxon>
        <taxon>Rhabditida</taxon>
        <taxon>Rhabditina</taxon>
        <taxon>Rhabditomorpha</taxon>
        <taxon>Rhabditoidea</taxon>
        <taxon>Rhabditidae</taxon>
        <taxon>Diploscapter</taxon>
    </lineage>
</organism>
<evidence type="ECO:0000313" key="3">
    <source>
        <dbReference type="Proteomes" id="UP000218231"/>
    </source>
</evidence>
<feature type="region of interest" description="Disordered" evidence="1">
    <location>
        <begin position="1"/>
        <end position="27"/>
    </location>
</feature>
<dbReference type="STRING" id="2018661.A0A2A2LKJ9"/>
<feature type="region of interest" description="Disordered" evidence="1">
    <location>
        <begin position="255"/>
        <end position="283"/>
    </location>
</feature>
<feature type="region of interest" description="Disordered" evidence="1">
    <location>
        <begin position="472"/>
        <end position="514"/>
    </location>
</feature>
<feature type="compositionally biased region" description="Basic and acidic residues" evidence="1">
    <location>
        <begin position="1"/>
        <end position="24"/>
    </location>
</feature>
<accession>A0A2A2LKJ9</accession>
<protein>
    <submittedName>
        <fullName evidence="2">Uncharacterized protein</fullName>
    </submittedName>
</protein>
<dbReference type="Gene3D" id="6.10.160.20">
    <property type="match status" value="1"/>
</dbReference>
<feature type="compositionally biased region" description="Basic and acidic residues" evidence="1">
    <location>
        <begin position="208"/>
        <end position="230"/>
    </location>
</feature>
<dbReference type="AlphaFoldDB" id="A0A2A2LKJ9"/>
<gene>
    <name evidence="2" type="ORF">WR25_14166</name>
</gene>
<reference evidence="2 3" key="1">
    <citation type="journal article" date="2017" name="Curr. Biol.">
        <title>Genome architecture and evolution of a unichromosomal asexual nematode.</title>
        <authorList>
            <person name="Fradin H."/>
            <person name="Zegar C."/>
            <person name="Gutwein M."/>
            <person name="Lucas J."/>
            <person name="Kovtun M."/>
            <person name="Corcoran D."/>
            <person name="Baugh L.R."/>
            <person name="Kiontke K."/>
            <person name="Gunsalus K."/>
            <person name="Fitch D.H."/>
            <person name="Piano F."/>
        </authorList>
    </citation>
    <scope>NUCLEOTIDE SEQUENCE [LARGE SCALE GENOMIC DNA]</scope>
    <source>
        <strain evidence="2">PF1309</strain>
    </source>
</reference>
<name>A0A2A2LKJ9_9BILA</name>
<dbReference type="Proteomes" id="UP000218231">
    <property type="component" value="Unassembled WGS sequence"/>
</dbReference>
<feature type="compositionally biased region" description="Acidic residues" evidence="1">
    <location>
        <begin position="475"/>
        <end position="501"/>
    </location>
</feature>
<sequence>MNEKSEKTEKTKKTDESTASKTGDEQITVPFDDQIADDFKQFVRTVRRRTWQQLVKSAPFELPPKRKKKIVRDSDGLVLLPFYAHLGVDSADKSTAKLLCCITQKANGEWFRCPRKASRRFFTEALQDVVLRMKLPIAVHSEGANHLRICRYHERIIEQFDKRPHAVQLKPLLFDESDVEKKASESEEDDSDVWMSASNSDTGSLKNEPLEKWEYEDGKTDSTDEEAARQEEYRKIAEKWNAAKERKLEHKLKRKMERRFEYGNGETSSEEENNDDKTVHSKSIRKRKVRILKRIEMKYDDKKPEVLEMEEPEQLEDGDKIIDEIVEEELIAEKNEEQQKPADDHEQVLEERRVEVKYVKNLNEAEGELIHVIWQKNGQKHEEPERKYKIRVKRDAQLEDGIYRYVPRAPAIKEEAAEMREEPMEHDGEENMLTDELECNELRSLAAEFGLVLEKAEPEAFDEYPPDLHEIRGAEEEDSESEEEDEISSDSDEDSDADQEDSPSKRKKRKLQIVGLLEEEPNQKKKIKTQDLLSNLSAASLRRYRKYFGIKMRSTATKGEMLSGGLCSHFDSLPNSRHTIPQFIHINRSENQD</sequence>
<dbReference type="EMBL" id="LIAE01006641">
    <property type="protein sequence ID" value="PAV86724.1"/>
    <property type="molecule type" value="Genomic_DNA"/>
</dbReference>